<organism evidence="3 4">
    <name type="scientific">Parasulfitobacter algicola</name>
    <dbReference type="NCBI Taxonomy" id="2614809"/>
    <lineage>
        <taxon>Bacteria</taxon>
        <taxon>Pseudomonadati</taxon>
        <taxon>Pseudomonadota</taxon>
        <taxon>Alphaproteobacteria</taxon>
        <taxon>Rhodobacterales</taxon>
        <taxon>Roseobacteraceae</taxon>
        <taxon>Parasulfitobacter</taxon>
    </lineage>
</organism>
<dbReference type="InterPro" id="IPR050300">
    <property type="entry name" value="GDXG_lipolytic_enzyme"/>
</dbReference>
<name>A0ABX2IUP4_9RHOB</name>
<proteinExistence type="predicted"/>
<dbReference type="InterPro" id="IPR029058">
    <property type="entry name" value="AB_hydrolase_fold"/>
</dbReference>
<feature type="domain" description="Alpha/beta hydrolase fold-3" evidence="2">
    <location>
        <begin position="125"/>
        <end position="325"/>
    </location>
</feature>
<comment type="caution">
    <text evidence="3">The sequence shown here is derived from an EMBL/GenBank/DDBJ whole genome shotgun (WGS) entry which is preliminary data.</text>
</comment>
<dbReference type="EMBL" id="JABUFE010000002">
    <property type="protein sequence ID" value="NSX54099.1"/>
    <property type="molecule type" value="Genomic_DNA"/>
</dbReference>
<keyword evidence="4" id="KW-1185">Reference proteome</keyword>
<gene>
    <name evidence="3" type="ORF">HRQ87_04710</name>
</gene>
<dbReference type="Proteomes" id="UP000777935">
    <property type="component" value="Unassembled WGS sequence"/>
</dbReference>
<evidence type="ECO:0000313" key="3">
    <source>
        <dbReference type="EMBL" id="NSX54099.1"/>
    </source>
</evidence>
<dbReference type="Pfam" id="PF07859">
    <property type="entry name" value="Abhydrolase_3"/>
    <property type="match status" value="1"/>
</dbReference>
<reference evidence="3 4" key="1">
    <citation type="submission" date="2020-06" db="EMBL/GenBank/DDBJ databases">
        <title>Sulfitobacter algicola sp. nov., isolated from green algae.</title>
        <authorList>
            <person name="Wang C."/>
        </authorList>
    </citation>
    <scope>NUCLEOTIDE SEQUENCE [LARGE SCALE GENOMIC DNA]</scope>
    <source>
        <strain evidence="3 4">1151</strain>
    </source>
</reference>
<protein>
    <submittedName>
        <fullName evidence="3">Alpha/beta hydrolase</fullName>
    </submittedName>
</protein>
<keyword evidence="1 3" id="KW-0378">Hydrolase</keyword>
<dbReference type="PANTHER" id="PTHR48081:SF8">
    <property type="entry name" value="ALPHA_BETA HYDROLASE FOLD-3 DOMAIN-CONTAINING PROTEIN-RELATED"/>
    <property type="match status" value="1"/>
</dbReference>
<accession>A0ABX2IUP4</accession>
<dbReference type="RefSeq" id="WP_174135766.1">
    <property type="nucleotide sequence ID" value="NZ_JABUFE010000002.1"/>
</dbReference>
<evidence type="ECO:0000256" key="1">
    <source>
        <dbReference type="ARBA" id="ARBA00022801"/>
    </source>
</evidence>
<evidence type="ECO:0000313" key="4">
    <source>
        <dbReference type="Proteomes" id="UP000777935"/>
    </source>
</evidence>
<dbReference type="GO" id="GO:0016787">
    <property type="term" value="F:hydrolase activity"/>
    <property type="evidence" value="ECO:0007669"/>
    <property type="project" value="UniProtKB-KW"/>
</dbReference>
<dbReference type="PANTHER" id="PTHR48081">
    <property type="entry name" value="AB HYDROLASE SUPERFAMILY PROTEIN C4A8.06C"/>
    <property type="match status" value="1"/>
</dbReference>
<sequence length="354" mass="38580">MRIDKGPVMTPEIEARLTRFILSLPKPLRRAMTGEQVITRRGNTLDEDTAAILSMQKRMKRDSFDVIGKRDGIDAARAANLFSFRSGALGANTLPVTHRDIVVPGDTGPLNARLYVPKTPSDGLLMYFHGGGFVIGDIETYDGLCRYIADRTQMQVLSVDYRLGPEHRFPAGHKDTIAVAQAVISDPGAYAPGATHVAVGGDSAGACLSLMAGQNVQGIHALWLLYPVCDFVNDYPSLTEMGSGFGLSKDMIHWFSEHFIDNPDYGDPLASPLLCDSWENVPKTWVSGAGFDPLLDQSSALADKLRSQNVDVTYVVEADMIHAYANLFGLSQNARAALDRACDWLSGAMDQKTR</sequence>
<dbReference type="SUPFAM" id="SSF53474">
    <property type="entry name" value="alpha/beta-Hydrolases"/>
    <property type="match status" value="1"/>
</dbReference>
<dbReference type="Gene3D" id="3.40.50.1820">
    <property type="entry name" value="alpha/beta hydrolase"/>
    <property type="match status" value="1"/>
</dbReference>
<dbReference type="InterPro" id="IPR013094">
    <property type="entry name" value="AB_hydrolase_3"/>
</dbReference>
<evidence type="ECO:0000259" key="2">
    <source>
        <dbReference type="Pfam" id="PF07859"/>
    </source>
</evidence>